<gene>
    <name evidence="2" type="ORF">BDV96DRAFT_648678</name>
</gene>
<evidence type="ECO:0000256" key="1">
    <source>
        <dbReference type="SAM" id="MobiDB-lite"/>
    </source>
</evidence>
<dbReference type="AlphaFoldDB" id="A0A6A5Z425"/>
<reference evidence="2" key="1">
    <citation type="journal article" date="2020" name="Stud. Mycol.">
        <title>101 Dothideomycetes genomes: a test case for predicting lifestyles and emergence of pathogens.</title>
        <authorList>
            <person name="Haridas S."/>
            <person name="Albert R."/>
            <person name="Binder M."/>
            <person name="Bloem J."/>
            <person name="Labutti K."/>
            <person name="Salamov A."/>
            <person name="Andreopoulos B."/>
            <person name="Baker S."/>
            <person name="Barry K."/>
            <person name="Bills G."/>
            <person name="Bluhm B."/>
            <person name="Cannon C."/>
            <person name="Castanera R."/>
            <person name="Culley D."/>
            <person name="Daum C."/>
            <person name="Ezra D."/>
            <person name="Gonzalez J."/>
            <person name="Henrissat B."/>
            <person name="Kuo A."/>
            <person name="Liang C."/>
            <person name="Lipzen A."/>
            <person name="Lutzoni F."/>
            <person name="Magnuson J."/>
            <person name="Mondo S."/>
            <person name="Nolan M."/>
            <person name="Ohm R."/>
            <person name="Pangilinan J."/>
            <person name="Park H.-J."/>
            <person name="Ramirez L."/>
            <person name="Alfaro M."/>
            <person name="Sun H."/>
            <person name="Tritt A."/>
            <person name="Yoshinaga Y."/>
            <person name="Zwiers L.-H."/>
            <person name="Turgeon B."/>
            <person name="Goodwin S."/>
            <person name="Spatafora J."/>
            <person name="Crous P."/>
            <person name="Grigoriev I."/>
        </authorList>
    </citation>
    <scope>NUCLEOTIDE SEQUENCE</scope>
    <source>
        <strain evidence="2">CBS 627.86</strain>
    </source>
</reference>
<evidence type="ECO:0000313" key="2">
    <source>
        <dbReference type="EMBL" id="KAF2113061.1"/>
    </source>
</evidence>
<dbReference type="OrthoDB" id="10684074at2759"/>
<accession>A0A6A5Z425</accession>
<feature type="compositionally biased region" description="Basic and acidic residues" evidence="1">
    <location>
        <begin position="291"/>
        <end position="301"/>
    </location>
</feature>
<keyword evidence="3" id="KW-1185">Reference proteome</keyword>
<protein>
    <submittedName>
        <fullName evidence="2">Uncharacterized protein</fullName>
    </submittedName>
</protein>
<feature type="compositionally biased region" description="Polar residues" evidence="1">
    <location>
        <begin position="433"/>
        <end position="486"/>
    </location>
</feature>
<dbReference type="Proteomes" id="UP000799770">
    <property type="component" value="Unassembled WGS sequence"/>
</dbReference>
<name>A0A6A5Z425_9PLEO</name>
<feature type="region of interest" description="Disordered" evidence="1">
    <location>
        <begin position="423"/>
        <end position="492"/>
    </location>
</feature>
<proteinExistence type="predicted"/>
<organism evidence="2 3">
    <name type="scientific">Lophiotrema nucula</name>
    <dbReference type="NCBI Taxonomy" id="690887"/>
    <lineage>
        <taxon>Eukaryota</taxon>
        <taxon>Fungi</taxon>
        <taxon>Dikarya</taxon>
        <taxon>Ascomycota</taxon>
        <taxon>Pezizomycotina</taxon>
        <taxon>Dothideomycetes</taxon>
        <taxon>Pleosporomycetidae</taxon>
        <taxon>Pleosporales</taxon>
        <taxon>Lophiotremataceae</taxon>
        <taxon>Lophiotrema</taxon>
    </lineage>
</organism>
<evidence type="ECO:0000313" key="3">
    <source>
        <dbReference type="Proteomes" id="UP000799770"/>
    </source>
</evidence>
<sequence>MEGGPVSLTSFATQLKDAAIISDYHPTIDAPAKCDDGHTYCYPGIELCKSGGGGVFGTCDQIENITSYVKVYWGHPLYTETEYIATSVGYSSEKTDLYTELQDAQNLVTATVVVTDIMTYEITVAGPTITTTVEVEHRRGLCRRDTITFEVDITTSVYLDDYCVQFDDQSCTVTEQEVSTEWQVYTISETALPAAATTDPTAACFLASSYSAFYSTPTWYSTLPSAEQSYYAAANAQNPAACKGNTTTPASGGGMSAGARAGAGVGSAAGVAALPALLLWLWKTYEPLAKKKPSEDNEKDALPTFANPPPAQDPVHPHSLSRPLSNAPVSPTTPPWNVMHPLHHLGPINHPGIPLPLIAPPGSRYPSAPGSSTPSSYPYSSPVPSAILNTAPTSPPTSYGSPSPWKHGVLDYFPLFIPPSTVSPGSGMPGPPTNTHSYPDSQPSPLYDPPSNSAPTSNCLPSSLGISYGPNGSSHIPPSILPTTSVPAAVPA</sequence>
<feature type="region of interest" description="Disordered" evidence="1">
    <location>
        <begin position="291"/>
        <end position="332"/>
    </location>
</feature>
<dbReference type="EMBL" id="ML977329">
    <property type="protein sequence ID" value="KAF2113061.1"/>
    <property type="molecule type" value="Genomic_DNA"/>
</dbReference>